<dbReference type="InterPro" id="IPR011015">
    <property type="entry name" value="LEM/LEM-like_dom_sf"/>
</dbReference>
<feature type="domain" description="LEM" evidence="2">
    <location>
        <begin position="508"/>
        <end position="551"/>
    </location>
</feature>
<dbReference type="Pfam" id="PF12796">
    <property type="entry name" value="Ank_2"/>
    <property type="match status" value="1"/>
</dbReference>
<feature type="repeat" description="ANK" evidence="1">
    <location>
        <begin position="75"/>
        <end position="107"/>
    </location>
</feature>
<evidence type="ECO:0000313" key="4">
    <source>
        <dbReference type="Proteomes" id="UP001642483"/>
    </source>
</evidence>
<evidence type="ECO:0000259" key="2">
    <source>
        <dbReference type="PROSITE" id="PS50954"/>
    </source>
</evidence>
<feature type="repeat" description="ANK" evidence="1">
    <location>
        <begin position="39"/>
        <end position="74"/>
    </location>
</feature>
<protein>
    <recommendedName>
        <fullName evidence="2">LEM domain-containing protein</fullName>
    </recommendedName>
</protein>
<dbReference type="SMART" id="SM00248">
    <property type="entry name" value="ANK"/>
    <property type="match status" value="3"/>
</dbReference>
<evidence type="ECO:0000256" key="1">
    <source>
        <dbReference type="PROSITE-ProRule" id="PRU00023"/>
    </source>
</evidence>
<proteinExistence type="predicted"/>
<dbReference type="SUPFAM" id="SSF63451">
    <property type="entry name" value="LEM domain"/>
    <property type="match status" value="1"/>
</dbReference>
<comment type="caution">
    <text evidence="3">The sequence shown here is derived from an EMBL/GenBank/DDBJ whole genome shotgun (WGS) entry which is preliminary data.</text>
</comment>
<dbReference type="PROSITE" id="PS50088">
    <property type="entry name" value="ANK_REPEAT"/>
    <property type="match status" value="2"/>
</dbReference>
<dbReference type="Pfam" id="PF03020">
    <property type="entry name" value="LEM"/>
    <property type="match status" value="1"/>
</dbReference>
<reference evidence="3 4" key="1">
    <citation type="submission" date="2024-02" db="EMBL/GenBank/DDBJ databases">
        <authorList>
            <person name="Daric V."/>
            <person name="Darras S."/>
        </authorList>
    </citation>
    <scope>NUCLEOTIDE SEQUENCE [LARGE SCALE GENOMIC DNA]</scope>
</reference>
<keyword evidence="4" id="KW-1185">Reference proteome</keyword>
<dbReference type="EMBL" id="CAWYQH010000141">
    <property type="protein sequence ID" value="CAK8694067.1"/>
    <property type="molecule type" value="Genomic_DNA"/>
</dbReference>
<sequence>MSDVLVKTESLFKAIQDNQYETAKYLLENGANPNRLLLNGVTPFHIAIAAQSTSSFEYVNLILEHKGNPNVQNVDGLTPFHIAAIWGKADCLNLILRNGADISVCDKEGHDVTWYARENLNCKFIVDAFLADLQDRETSCDVDVSLCNNARTPSAMPFPRIVQKELIECAVKSTSPQTCSTSNSSTQTNGLNTVLHSAEESTSSADSCASDYGSTDFQPTDTLHFGINATSPDHCVFFMKPNNDNHVKQHNSYLHDTMVVRYNGDALKEVQSHEYPCDTSSNCSDYEISSVSPLHSGSSDNANFESISDNSIHSMSSLSEEIQKQMLLSTKPNVDPRPEDCSKPAYFHGSIHDVSFYSASDSTVPINVSEHNHNRHHDELTSLLNNSSDHKCCSHSKDDHTVLESTHLPNYTTTFLPKPPDVSKIHDSSHSISLQCTDGCSESKTQLASSLCSSSLSSSNQESSIPIKLSVSGELSDDNTIIYDWQSLDCQDSIDEVSCEWEESVHVPDHISKMSDDEIRNELMKYGQNPGPIRYARILYEKRLQLLRQGRKFSQAKSIAFSRELHSVILGRSLSKLVTSDDDQLRKEFDDPSASQNLRGGSAKDSFNYLLLDPRVTKNLPQRADDISEAEALKIFAGATFYVGKGKKSRPYAHLKEAVKHKNKKQNSRKIEHIQEIWASNNGVISLHVFQNLIPCEAFTRESAMIDAFGLQHLTNHVRGKCYGSAASWSGPRLRQYGTFLILRAMQILLLEGERQIRPHQISKKKKVT</sequence>
<dbReference type="Gene3D" id="1.25.40.20">
    <property type="entry name" value="Ankyrin repeat-containing domain"/>
    <property type="match status" value="1"/>
</dbReference>
<dbReference type="CDD" id="cd12940">
    <property type="entry name" value="LEM_LAP2_LEMD1"/>
    <property type="match status" value="1"/>
</dbReference>
<dbReference type="PROSITE" id="PS50954">
    <property type="entry name" value="LEM"/>
    <property type="match status" value="1"/>
</dbReference>
<dbReference type="Gene3D" id="1.10.720.40">
    <property type="match status" value="1"/>
</dbReference>
<dbReference type="InterPro" id="IPR002110">
    <property type="entry name" value="Ankyrin_rpt"/>
</dbReference>
<name>A0ABP0GQU0_CLALP</name>
<evidence type="ECO:0000313" key="3">
    <source>
        <dbReference type="EMBL" id="CAK8694067.1"/>
    </source>
</evidence>
<dbReference type="PROSITE" id="PS50297">
    <property type="entry name" value="ANK_REP_REGION"/>
    <property type="match status" value="1"/>
</dbReference>
<accession>A0ABP0GQU0</accession>
<keyword evidence="1" id="KW-0040">ANK repeat</keyword>
<dbReference type="Proteomes" id="UP001642483">
    <property type="component" value="Unassembled WGS sequence"/>
</dbReference>
<dbReference type="PANTHER" id="PTHR46427:SF1">
    <property type="entry name" value="ANKYRIN REPEAT AND LEM DOMAIN-CONTAINING PROTEIN 1"/>
    <property type="match status" value="1"/>
</dbReference>
<dbReference type="InterPro" id="IPR003887">
    <property type="entry name" value="LEM_dom"/>
</dbReference>
<dbReference type="PANTHER" id="PTHR46427">
    <property type="entry name" value="ANKYRIN REPEAT AND LEM DOMAIN-CONTAINING PROTEIN 1"/>
    <property type="match status" value="1"/>
</dbReference>
<dbReference type="InterPro" id="IPR034998">
    <property type="entry name" value="ANKLE1"/>
</dbReference>
<dbReference type="SMART" id="SM00540">
    <property type="entry name" value="LEM"/>
    <property type="match status" value="1"/>
</dbReference>
<dbReference type="SUPFAM" id="SSF48403">
    <property type="entry name" value="Ankyrin repeat"/>
    <property type="match status" value="1"/>
</dbReference>
<dbReference type="Pfam" id="PF22945">
    <property type="entry name" value="LEM-3_GIY-YIG"/>
    <property type="match status" value="1"/>
</dbReference>
<gene>
    <name evidence="3" type="ORF">CVLEPA_LOCUS27342</name>
</gene>
<dbReference type="CDD" id="cd10454">
    <property type="entry name" value="GIY-YIG_COG3680_Meta"/>
    <property type="match status" value="1"/>
</dbReference>
<organism evidence="3 4">
    <name type="scientific">Clavelina lepadiformis</name>
    <name type="common">Light-bulb sea squirt</name>
    <name type="synonym">Ascidia lepadiformis</name>
    <dbReference type="NCBI Taxonomy" id="159417"/>
    <lineage>
        <taxon>Eukaryota</taxon>
        <taxon>Metazoa</taxon>
        <taxon>Chordata</taxon>
        <taxon>Tunicata</taxon>
        <taxon>Ascidiacea</taxon>
        <taxon>Aplousobranchia</taxon>
        <taxon>Clavelinidae</taxon>
        <taxon>Clavelina</taxon>
    </lineage>
</organism>
<dbReference type="InterPro" id="IPR036770">
    <property type="entry name" value="Ankyrin_rpt-contain_sf"/>
</dbReference>